<dbReference type="AlphaFoldDB" id="X6M5Z2"/>
<evidence type="ECO:0000313" key="1">
    <source>
        <dbReference type="EMBL" id="ETO08445.1"/>
    </source>
</evidence>
<reference evidence="1 2" key="1">
    <citation type="journal article" date="2013" name="Curr. Biol.">
        <title>The Genome of the Foraminiferan Reticulomyxa filosa.</title>
        <authorList>
            <person name="Glockner G."/>
            <person name="Hulsmann N."/>
            <person name="Schleicher M."/>
            <person name="Noegel A.A."/>
            <person name="Eichinger L."/>
            <person name="Gallinger C."/>
            <person name="Pawlowski J."/>
            <person name="Sierra R."/>
            <person name="Euteneuer U."/>
            <person name="Pillet L."/>
            <person name="Moustafa A."/>
            <person name="Platzer M."/>
            <person name="Groth M."/>
            <person name="Szafranski K."/>
            <person name="Schliwa M."/>
        </authorList>
    </citation>
    <scope>NUCLEOTIDE SEQUENCE [LARGE SCALE GENOMIC DNA]</scope>
</reference>
<gene>
    <name evidence="1" type="ORF">RFI_28942</name>
</gene>
<sequence length="240" mass="28028">MERKKKRRFKESIEEKKRGNERVAMNRIRETTMTTYQSKKYEPIVRSKACPVHRDNIDQHNNILEVWHAFYQDYIYVIEIDQEQNFSKSLKSAQNVKANTTTLSGQSNSKKHDQNGEQKTSIETLAQILEASAEITIEMESQQTEDVAFLKKYCGINGQKYLEALGIACRTRLVENATQYTSSEKECILKIVKVLRFDVKYYNQKGMIVQSFDQVKKKRTQGKITLRENIAPWASWKIQS</sequence>
<comment type="caution">
    <text evidence="1">The sequence shown here is derived from an EMBL/GenBank/DDBJ whole genome shotgun (WGS) entry which is preliminary data.</text>
</comment>
<keyword evidence="2" id="KW-1185">Reference proteome</keyword>
<proteinExistence type="predicted"/>
<protein>
    <submittedName>
        <fullName evidence="1">Uncharacterized protein</fullName>
    </submittedName>
</protein>
<name>X6M5Z2_RETFI</name>
<accession>X6M5Z2</accession>
<dbReference type="Proteomes" id="UP000023152">
    <property type="component" value="Unassembled WGS sequence"/>
</dbReference>
<organism evidence="1 2">
    <name type="scientific">Reticulomyxa filosa</name>
    <dbReference type="NCBI Taxonomy" id="46433"/>
    <lineage>
        <taxon>Eukaryota</taxon>
        <taxon>Sar</taxon>
        <taxon>Rhizaria</taxon>
        <taxon>Retaria</taxon>
        <taxon>Foraminifera</taxon>
        <taxon>Monothalamids</taxon>
        <taxon>Reticulomyxidae</taxon>
        <taxon>Reticulomyxa</taxon>
    </lineage>
</organism>
<dbReference type="EMBL" id="ASPP01024992">
    <property type="protein sequence ID" value="ETO08445.1"/>
    <property type="molecule type" value="Genomic_DNA"/>
</dbReference>
<evidence type="ECO:0000313" key="2">
    <source>
        <dbReference type="Proteomes" id="UP000023152"/>
    </source>
</evidence>